<sequence length="185" mass="20194">MSAPAEHYTAFTRLLHWLMAAMILAMLFIGVGMVASISSAHEVLIAVHRPLGIAILLLVLIRLANRLAHRAPPLPSDLPLWQRLMAKASQVLLYALMLAMPLIGWSMLSAGNYPIVMFGAVHLPAIAPASPALYAFLRQAHTYLAFVLFAVFLLHLAGALFHGLIRRDGVLASMVHGPGRKEDKH</sequence>
<dbReference type="OrthoDB" id="1247465at2"/>
<dbReference type="GO" id="GO:0020037">
    <property type="term" value="F:heme binding"/>
    <property type="evidence" value="ECO:0007669"/>
    <property type="project" value="TreeGrafter"/>
</dbReference>
<evidence type="ECO:0000256" key="11">
    <source>
        <dbReference type="ARBA" id="ARBA00023136"/>
    </source>
</evidence>
<feature type="transmembrane region" description="Helical" evidence="13">
    <location>
        <begin position="84"/>
        <end position="103"/>
    </location>
</feature>
<keyword evidence="3" id="KW-0813">Transport</keyword>
<feature type="transmembrane region" description="Helical" evidence="13">
    <location>
        <begin position="14"/>
        <end position="36"/>
    </location>
</feature>
<keyword evidence="11 13" id="KW-0472">Membrane</keyword>
<keyword evidence="9 13" id="KW-1133">Transmembrane helix</keyword>
<evidence type="ECO:0000256" key="13">
    <source>
        <dbReference type="SAM" id="Phobius"/>
    </source>
</evidence>
<dbReference type="RefSeq" id="WP_114845532.1">
    <property type="nucleotide sequence ID" value="NZ_JBHSPE010000005.1"/>
</dbReference>
<evidence type="ECO:0000256" key="12">
    <source>
        <dbReference type="ARBA" id="ARBA00037975"/>
    </source>
</evidence>
<dbReference type="AlphaFoldDB" id="A0A369ULN1"/>
<protein>
    <submittedName>
        <fullName evidence="15">Cytochrome b</fullName>
    </submittedName>
</protein>
<dbReference type="Proteomes" id="UP000253782">
    <property type="component" value="Unassembled WGS sequence"/>
</dbReference>
<feature type="transmembrane region" description="Helical" evidence="13">
    <location>
        <begin position="115"/>
        <end position="137"/>
    </location>
</feature>
<dbReference type="EMBL" id="QQAH01000009">
    <property type="protein sequence ID" value="RDD81664.1"/>
    <property type="molecule type" value="Genomic_DNA"/>
</dbReference>
<evidence type="ECO:0000256" key="6">
    <source>
        <dbReference type="ARBA" id="ARBA00022692"/>
    </source>
</evidence>
<evidence type="ECO:0000259" key="14">
    <source>
        <dbReference type="Pfam" id="PF01292"/>
    </source>
</evidence>
<keyword evidence="16" id="KW-1185">Reference proteome</keyword>
<evidence type="ECO:0000313" key="16">
    <source>
        <dbReference type="Proteomes" id="UP000253782"/>
    </source>
</evidence>
<gene>
    <name evidence="15" type="ORF">DVJ77_10870</name>
</gene>
<dbReference type="Gene3D" id="1.20.950.20">
    <property type="entry name" value="Transmembrane di-heme cytochromes, Chain C"/>
    <property type="match status" value="1"/>
</dbReference>
<feature type="transmembrane region" description="Helical" evidence="13">
    <location>
        <begin position="143"/>
        <end position="165"/>
    </location>
</feature>
<name>A0A369ULN1_9GAMM</name>
<dbReference type="PANTHER" id="PTHR30529:SF6">
    <property type="entry name" value="BLL0291 PROTEIN"/>
    <property type="match status" value="1"/>
</dbReference>
<keyword evidence="8" id="KW-0249">Electron transport</keyword>
<evidence type="ECO:0000256" key="5">
    <source>
        <dbReference type="ARBA" id="ARBA00022617"/>
    </source>
</evidence>
<evidence type="ECO:0000256" key="8">
    <source>
        <dbReference type="ARBA" id="ARBA00022982"/>
    </source>
</evidence>
<evidence type="ECO:0000256" key="1">
    <source>
        <dbReference type="ARBA" id="ARBA00001970"/>
    </source>
</evidence>
<accession>A0A369ULN1</accession>
<proteinExistence type="inferred from homology"/>
<dbReference type="PANTHER" id="PTHR30529">
    <property type="entry name" value="CYTOCHROME B561"/>
    <property type="match status" value="1"/>
</dbReference>
<evidence type="ECO:0000256" key="4">
    <source>
        <dbReference type="ARBA" id="ARBA00022475"/>
    </source>
</evidence>
<keyword evidence="5" id="KW-0349">Heme</keyword>
<dbReference type="SUPFAM" id="SSF81342">
    <property type="entry name" value="Transmembrane di-heme cytochromes"/>
    <property type="match status" value="1"/>
</dbReference>
<comment type="similarity">
    <text evidence="12">Belongs to the cytochrome b561 family.</text>
</comment>
<comment type="subcellular location">
    <subcellularLocation>
        <location evidence="2">Cell membrane</location>
        <topology evidence="2">Multi-pass membrane protein</topology>
    </subcellularLocation>
</comment>
<feature type="transmembrane region" description="Helical" evidence="13">
    <location>
        <begin position="43"/>
        <end position="64"/>
    </location>
</feature>
<keyword evidence="7" id="KW-0479">Metal-binding</keyword>
<evidence type="ECO:0000256" key="3">
    <source>
        <dbReference type="ARBA" id="ARBA00022448"/>
    </source>
</evidence>
<dbReference type="Pfam" id="PF01292">
    <property type="entry name" value="Ni_hydr_CYTB"/>
    <property type="match status" value="1"/>
</dbReference>
<evidence type="ECO:0000256" key="2">
    <source>
        <dbReference type="ARBA" id="ARBA00004651"/>
    </source>
</evidence>
<evidence type="ECO:0000256" key="7">
    <source>
        <dbReference type="ARBA" id="ARBA00022723"/>
    </source>
</evidence>
<dbReference type="GO" id="GO:0022904">
    <property type="term" value="P:respiratory electron transport chain"/>
    <property type="evidence" value="ECO:0007669"/>
    <property type="project" value="InterPro"/>
</dbReference>
<evidence type="ECO:0000313" key="15">
    <source>
        <dbReference type="EMBL" id="RDD81664.1"/>
    </source>
</evidence>
<keyword evidence="10" id="KW-0408">Iron</keyword>
<organism evidence="15 16">
    <name type="scientific">Dyella tabacisoli</name>
    <dbReference type="NCBI Taxonomy" id="2282381"/>
    <lineage>
        <taxon>Bacteria</taxon>
        <taxon>Pseudomonadati</taxon>
        <taxon>Pseudomonadota</taxon>
        <taxon>Gammaproteobacteria</taxon>
        <taxon>Lysobacterales</taxon>
        <taxon>Rhodanobacteraceae</taxon>
        <taxon>Dyella</taxon>
    </lineage>
</organism>
<dbReference type="InterPro" id="IPR011577">
    <property type="entry name" value="Cyt_b561_bac/Ni-Hgenase"/>
</dbReference>
<dbReference type="GO" id="GO:0046872">
    <property type="term" value="F:metal ion binding"/>
    <property type="evidence" value="ECO:0007669"/>
    <property type="project" value="UniProtKB-KW"/>
</dbReference>
<evidence type="ECO:0000256" key="10">
    <source>
        <dbReference type="ARBA" id="ARBA00023004"/>
    </source>
</evidence>
<dbReference type="InterPro" id="IPR016174">
    <property type="entry name" value="Di-haem_cyt_TM"/>
</dbReference>
<comment type="cofactor">
    <cofactor evidence="1">
        <name>heme b</name>
        <dbReference type="ChEBI" id="CHEBI:60344"/>
    </cofactor>
</comment>
<keyword evidence="6 13" id="KW-0812">Transmembrane</keyword>
<feature type="domain" description="Cytochrome b561 bacterial/Ni-hydrogenase" evidence="14">
    <location>
        <begin position="7"/>
        <end position="177"/>
    </location>
</feature>
<comment type="caution">
    <text evidence="15">The sequence shown here is derived from an EMBL/GenBank/DDBJ whole genome shotgun (WGS) entry which is preliminary data.</text>
</comment>
<dbReference type="GO" id="GO:0009055">
    <property type="term" value="F:electron transfer activity"/>
    <property type="evidence" value="ECO:0007669"/>
    <property type="project" value="InterPro"/>
</dbReference>
<dbReference type="GO" id="GO:0005886">
    <property type="term" value="C:plasma membrane"/>
    <property type="evidence" value="ECO:0007669"/>
    <property type="project" value="UniProtKB-SubCell"/>
</dbReference>
<keyword evidence="4" id="KW-1003">Cell membrane</keyword>
<dbReference type="InterPro" id="IPR052168">
    <property type="entry name" value="Cytochrome_b561_oxidase"/>
</dbReference>
<reference evidence="15 16" key="1">
    <citation type="submission" date="2018-07" db="EMBL/GenBank/DDBJ databases">
        <title>Dyella tabacisoli L4-6T, whole genome shotgun sequence.</title>
        <authorList>
            <person name="Zhou X.-K."/>
            <person name="Li W.-J."/>
            <person name="Duan Y.-Q."/>
        </authorList>
    </citation>
    <scope>NUCLEOTIDE SEQUENCE [LARGE SCALE GENOMIC DNA]</scope>
    <source>
        <strain evidence="15 16">L4-6</strain>
    </source>
</reference>
<evidence type="ECO:0000256" key="9">
    <source>
        <dbReference type="ARBA" id="ARBA00022989"/>
    </source>
</evidence>